<dbReference type="SUPFAM" id="SSF48056">
    <property type="entry name" value="Di-copper centre-containing domain"/>
    <property type="match status" value="1"/>
</dbReference>
<dbReference type="PANTHER" id="PTHR11474:SF126">
    <property type="entry name" value="TYROSINASE-LIKE PROTEIN TYR-1-RELATED"/>
    <property type="match status" value="1"/>
</dbReference>
<dbReference type="Pfam" id="PF00264">
    <property type="entry name" value="Tyrosinase"/>
    <property type="match status" value="1"/>
</dbReference>
<dbReference type="RefSeq" id="XP_031549817.1">
    <property type="nucleotide sequence ID" value="XM_031693957.1"/>
</dbReference>
<feature type="signal peptide" evidence="3">
    <location>
        <begin position="1"/>
        <end position="19"/>
    </location>
</feature>
<evidence type="ECO:0000256" key="1">
    <source>
        <dbReference type="ARBA" id="ARBA00022723"/>
    </source>
</evidence>
<dbReference type="OrthoDB" id="6132182at2759"/>
<dbReference type="GO" id="GO:0046872">
    <property type="term" value="F:metal ion binding"/>
    <property type="evidence" value="ECO:0007669"/>
    <property type="project" value="UniProtKB-KW"/>
</dbReference>
<keyword evidence="2" id="KW-0186">Copper</keyword>
<dbReference type="PROSITE" id="PS00497">
    <property type="entry name" value="TYROSINASE_1"/>
    <property type="match status" value="1"/>
</dbReference>
<dbReference type="InterPro" id="IPR008922">
    <property type="entry name" value="Di-copper_centre_dom_sf"/>
</dbReference>
<feature type="domain" description="Tyrosinase copper-binding" evidence="4">
    <location>
        <begin position="98"/>
        <end position="115"/>
    </location>
</feature>
<dbReference type="InParanoid" id="A0A6P8HAX5"/>
<evidence type="ECO:0000259" key="4">
    <source>
        <dbReference type="PROSITE" id="PS00497"/>
    </source>
</evidence>
<evidence type="ECO:0000313" key="5">
    <source>
        <dbReference type="Proteomes" id="UP000515163"/>
    </source>
</evidence>
<evidence type="ECO:0000256" key="3">
    <source>
        <dbReference type="SAM" id="SignalP"/>
    </source>
</evidence>
<keyword evidence="5" id="KW-1185">Reference proteome</keyword>
<dbReference type="PRINTS" id="PR00092">
    <property type="entry name" value="TYROSINASE"/>
</dbReference>
<dbReference type="AlphaFoldDB" id="A0A6P8HAX5"/>
<dbReference type="InterPro" id="IPR050316">
    <property type="entry name" value="Tyrosinase/Hemocyanin"/>
</dbReference>
<gene>
    <name evidence="6" type="primary">LOC116287291</name>
</gene>
<organism evidence="5 6">
    <name type="scientific">Actinia tenebrosa</name>
    <name type="common">Australian red waratah sea anemone</name>
    <dbReference type="NCBI Taxonomy" id="6105"/>
    <lineage>
        <taxon>Eukaryota</taxon>
        <taxon>Metazoa</taxon>
        <taxon>Cnidaria</taxon>
        <taxon>Anthozoa</taxon>
        <taxon>Hexacorallia</taxon>
        <taxon>Actiniaria</taxon>
        <taxon>Actiniidae</taxon>
        <taxon>Actinia</taxon>
    </lineage>
</organism>
<dbReference type="PANTHER" id="PTHR11474">
    <property type="entry name" value="TYROSINASE FAMILY MEMBER"/>
    <property type="match status" value="1"/>
</dbReference>
<protein>
    <submittedName>
        <fullName evidence="6">Uncharacterized protein LOC116287291</fullName>
    </submittedName>
</protein>
<evidence type="ECO:0000313" key="6">
    <source>
        <dbReference type="RefSeq" id="XP_031549817.1"/>
    </source>
</evidence>
<sequence length="407" mass="46965">MKARITALFLLAVIAATESTRCTNNGKATYNECGERCICGNSRLTQCTRIRRDFYSMPWGERLRFVRTLLTASSKEPYKMEYEKLVAIHTGQFDKGIHTKTQFLPWHRWYLMKMENILRKIDCRVTIPYWDWSLFSGQPWRKQLNDIFSSAPWSLGGNGGLGMCVTDGPFNKYSWKTTSSNEGECLKRKFNGNPPDIVAVAEVLKYESNQFDEFEIGLRDGLHNNMHCRIGGSGGTMCSKSSANAPEFLLHHGFTDKLWNDWQKKGSNYKNAYFSRLNDKMLGTAGARIRDYIDLGNHGNIRVQYEDPLHSNFHNLHKDLQQLEMKDLQALKRRKFTPTNSLEFKVFMVNRKEQAVVKAQQNSLEPKQVLSSKVRLSNADKALGFRFIDLEKALKRKREFELTKKGI</sequence>
<name>A0A6P8HAX5_ACTTE</name>
<dbReference type="GeneID" id="116287291"/>
<evidence type="ECO:0000256" key="2">
    <source>
        <dbReference type="ARBA" id="ARBA00023008"/>
    </source>
</evidence>
<feature type="chain" id="PRO_5027560349" evidence="3">
    <location>
        <begin position="20"/>
        <end position="407"/>
    </location>
</feature>
<dbReference type="Proteomes" id="UP000515163">
    <property type="component" value="Unplaced"/>
</dbReference>
<dbReference type="KEGG" id="aten:116287291"/>
<dbReference type="InterPro" id="IPR002227">
    <property type="entry name" value="Tyrosinase_Cu-bd"/>
</dbReference>
<dbReference type="Gene3D" id="1.10.1280.10">
    <property type="entry name" value="Di-copper center containing domain from catechol oxidase"/>
    <property type="match status" value="1"/>
</dbReference>
<keyword evidence="1" id="KW-0479">Metal-binding</keyword>
<keyword evidence="3" id="KW-0732">Signal</keyword>
<proteinExistence type="predicted"/>
<dbReference type="GO" id="GO:0016491">
    <property type="term" value="F:oxidoreductase activity"/>
    <property type="evidence" value="ECO:0007669"/>
    <property type="project" value="InterPro"/>
</dbReference>
<reference evidence="6" key="1">
    <citation type="submission" date="2025-08" db="UniProtKB">
        <authorList>
            <consortium name="RefSeq"/>
        </authorList>
    </citation>
    <scope>IDENTIFICATION</scope>
    <source>
        <tissue evidence="6">Tentacle</tissue>
    </source>
</reference>
<accession>A0A6P8HAX5</accession>